<dbReference type="Proteomes" id="UP000003994">
    <property type="component" value="Unassembled WGS sequence"/>
</dbReference>
<comment type="caution">
    <text evidence="2">The sequence shown here is derived from an EMBL/GenBank/DDBJ whole genome shotgun (WGS) entry which is preliminary data.</text>
</comment>
<keyword evidence="1" id="KW-1133">Transmembrane helix</keyword>
<gene>
    <name evidence="2" type="ORF">HMPREF9241_00584</name>
</gene>
<evidence type="ECO:0000313" key="3">
    <source>
        <dbReference type="Proteomes" id="UP000003994"/>
    </source>
</evidence>
<protein>
    <submittedName>
        <fullName evidence="2">Uncharacterized protein</fullName>
    </submittedName>
</protein>
<evidence type="ECO:0000313" key="2">
    <source>
        <dbReference type="EMBL" id="EJZ86995.1"/>
    </source>
</evidence>
<organism evidence="2 3">
    <name type="scientific">Schaalia turicensis ACS-279-V-Col4</name>
    <dbReference type="NCBI Taxonomy" id="883077"/>
    <lineage>
        <taxon>Bacteria</taxon>
        <taxon>Bacillati</taxon>
        <taxon>Actinomycetota</taxon>
        <taxon>Actinomycetes</taxon>
        <taxon>Actinomycetales</taxon>
        <taxon>Actinomycetaceae</taxon>
        <taxon>Schaalia</taxon>
    </lineage>
</organism>
<dbReference type="EMBL" id="AGWQ01000004">
    <property type="protein sequence ID" value="EJZ86995.1"/>
    <property type="molecule type" value="Genomic_DNA"/>
</dbReference>
<keyword evidence="1" id="KW-0812">Transmembrane</keyword>
<sequence length="86" mass="9043">MVVEFVADFPVLLAGLKSLEKCTTDQVEPTLNKLTSKMKWTVAGIVAAVLVVLGVSGAYATEPSPRSGFLGLEVVRVPAPIGLTML</sequence>
<dbReference type="AlphaFoldDB" id="K0ZHE4"/>
<keyword evidence="1" id="KW-0472">Membrane</keyword>
<accession>K0ZHE4</accession>
<dbReference type="PATRIC" id="fig|883077.3.peg.580"/>
<name>K0ZHE4_9ACTO</name>
<proteinExistence type="predicted"/>
<reference evidence="2 3" key="1">
    <citation type="submission" date="2012-07" db="EMBL/GenBank/DDBJ databases">
        <title>The Genome Sequence of Actinomyces turicensis ACS-279-V-COL4.</title>
        <authorList>
            <consortium name="The Broad Institute Genome Sequencing Platform"/>
            <person name="Earl A."/>
            <person name="Ward D."/>
            <person name="Feldgarden M."/>
            <person name="Gevers D."/>
            <person name="Saerens B."/>
            <person name="Vaneechoutte M."/>
            <person name="Walker B."/>
            <person name="Young S.K."/>
            <person name="Zeng Q."/>
            <person name="Gargeya S."/>
            <person name="Fitzgerald M."/>
            <person name="Haas B."/>
            <person name="Abouelleil A."/>
            <person name="Alvarado L."/>
            <person name="Arachchi H.M."/>
            <person name="Berlin A."/>
            <person name="Chapman S.B."/>
            <person name="Goldberg J."/>
            <person name="Griggs A."/>
            <person name="Gujja S."/>
            <person name="Hansen M."/>
            <person name="Howarth C."/>
            <person name="Imamovic A."/>
            <person name="Larimer J."/>
            <person name="McCowen C."/>
            <person name="Montmayeur A."/>
            <person name="Murphy C."/>
            <person name="Neiman D."/>
            <person name="Pearson M."/>
            <person name="Priest M."/>
            <person name="Roberts A."/>
            <person name="Saif S."/>
            <person name="Shea T."/>
            <person name="Sisk P."/>
            <person name="Sykes S."/>
            <person name="Wortman J."/>
            <person name="Nusbaum C."/>
            <person name="Birren B."/>
        </authorList>
    </citation>
    <scope>NUCLEOTIDE SEQUENCE [LARGE SCALE GENOMIC DNA]</scope>
    <source>
        <strain evidence="2 3">ACS-279-V-Col4</strain>
    </source>
</reference>
<keyword evidence="3" id="KW-1185">Reference proteome</keyword>
<feature type="transmembrane region" description="Helical" evidence="1">
    <location>
        <begin position="40"/>
        <end position="60"/>
    </location>
</feature>
<evidence type="ECO:0000256" key="1">
    <source>
        <dbReference type="SAM" id="Phobius"/>
    </source>
</evidence>
<dbReference type="HOGENOM" id="CLU_2490861_0_0_11"/>